<proteinExistence type="predicted"/>
<gene>
    <name evidence="1" type="ORF">HXA33_04675</name>
</gene>
<protein>
    <submittedName>
        <fullName evidence="1">Uncharacterized protein</fullName>
    </submittedName>
</protein>
<dbReference type="AlphaFoldDB" id="A0A9Q4B0D0"/>
<comment type="caution">
    <text evidence="1">The sequence shown here is derived from an EMBL/GenBank/DDBJ whole genome shotgun (WGS) entry which is preliminary data.</text>
</comment>
<evidence type="ECO:0000313" key="1">
    <source>
        <dbReference type="EMBL" id="MCR6095831.1"/>
    </source>
</evidence>
<evidence type="ECO:0000313" key="2">
    <source>
        <dbReference type="Proteomes" id="UP001057753"/>
    </source>
</evidence>
<accession>A0A9Q4B0D0</accession>
<dbReference type="EMBL" id="JABXYM010000001">
    <property type="protein sequence ID" value="MCR6095831.1"/>
    <property type="molecule type" value="Genomic_DNA"/>
</dbReference>
<dbReference type="Proteomes" id="UP001057753">
    <property type="component" value="Unassembled WGS sequence"/>
</dbReference>
<dbReference type="RefSeq" id="WP_257820571.1">
    <property type="nucleotide sequence ID" value="NZ_JABXYM010000001.1"/>
</dbReference>
<keyword evidence="2" id="KW-1185">Reference proteome</keyword>
<reference evidence="1" key="1">
    <citation type="submission" date="2020-06" db="EMBL/GenBank/DDBJ databases">
        <title>Insight into the genomes of haloalkaliphilic bacilli from Kenyan soda lakes.</title>
        <authorList>
            <person name="Mwirichia R."/>
            <person name="Villamizar G.C."/>
            <person name="Poehlein A."/>
            <person name="Mugweru J."/>
            <person name="Kipnyargis A."/>
            <person name="Kiplimo D."/>
            <person name="Orwa P."/>
            <person name="Daniel R."/>
        </authorList>
    </citation>
    <scope>NUCLEOTIDE SEQUENCE</scope>
    <source>
        <strain evidence="1">B1096_S55</strain>
    </source>
</reference>
<sequence length="74" mass="8931">MYKVNPDLKEMMNLQEVSDNQLKEKYNSLVEELSFARSAFEFENTAEIKMQMVYIIQELKERQRKKEIELQLAK</sequence>
<name>A0A9Q4B0D0_SALAG</name>
<organism evidence="1 2">
    <name type="scientific">Salipaludibacillus agaradhaerens</name>
    <name type="common">Bacillus agaradhaerens</name>
    <dbReference type="NCBI Taxonomy" id="76935"/>
    <lineage>
        <taxon>Bacteria</taxon>
        <taxon>Bacillati</taxon>
        <taxon>Bacillota</taxon>
        <taxon>Bacilli</taxon>
        <taxon>Bacillales</taxon>
        <taxon>Bacillaceae</taxon>
    </lineage>
</organism>